<dbReference type="Pfam" id="PF03969">
    <property type="entry name" value="AFG1_ATPase"/>
    <property type="match status" value="1"/>
</dbReference>
<dbReference type="GO" id="GO:0016887">
    <property type="term" value="F:ATP hydrolysis activity"/>
    <property type="evidence" value="ECO:0007669"/>
    <property type="project" value="InterPro"/>
</dbReference>
<protein>
    <submittedName>
        <fullName evidence="3">Cell division protein ZapE</fullName>
    </submittedName>
</protein>
<evidence type="ECO:0000256" key="2">
    <source>
        <dbReference type="ARBA" id="ARBA00022840"/>
    </source>
</evidence>
<dbReference type="AlphaFoldDB" id="A0A5C1E771"/>
<dbReference type="GO" id="GO:0005737">
    <property type="term" value="C:cytoplasm"/>
    <property type="evidence" value="ECO:0007669"/>
    <property type="project" value="TreeGrafter"/>
</dbReference>
<dbReference type="PANTHER" id="PTHR12169:SF6">
    <property type="entry name" value="AFG1-LIKE ATPASE"/>
    <property type="match status" value="1"/>
</dbReference>
<proteinExistence type="predicted"/>
<organism evidence="3 4">
    <name type="scientific">Oryzomicrobium terrae</name>
    <dbReference type="NCBI Taxonomy" id="1735038"/>
    <lineage>
        <taxon>Bacteria</taxon>
        <taxon>Pseudomonadati</taxon>
        <taxon>Pseudomonadota</taxon>
        <taxon>Betaproteobacteria</taxon>
        <taxon>Rhodocyclales</taxon>
        <taxon>Rhodocyclaceae</taxon>
        <taxon>Oryzomicrobium</taxon>
    </lineage>
</organism>
<dbReference type="GO" id="GO:0051301">
    <property type="term" value="P:cell division"/>
    <property type="evidence" value="ECO:0007669"/>
    <property type="project" value="UniProtKB-KW"/>
</dbReference>
<dbReference type="Gene3D" id="3.40.50.300">
    <property type="entry name" value="P-loop containing nucleotide triphosphate hydrolases"/>
    <property type="match status" value="1"/>
</dbReference>
<name>A0A5C1E771_9RHOO</name>
<reference evidence="3 4" key="1">
    <citation type="submission" date="2017-07" db="EMBL/GenBank/DDBJ databases">
        <title>Complete genome sequence of Oryzomicrobium terrae TPP412.</title>
        <authorList>
            <person name="Chiu L.-W."/>
            <person name="Lo K.-J."/>
            <person name="Tsai Y.-M."/>
            <person name="Lin S.-S."/>
            <person name="Kuo C.-H."/>
            <person name="Liu C.-T."/>
        </authorList>
    </citation>
    <scope>NUCLEOTIDE SEQUENCE [LARGE SCALE GENOMIC DNA]</scope>
    <source>
        <strain evidence="3 4">TPP412</strain>
    </source>
</reference>
<dbReference type="InterPro" id="IPR027417">
    <property type="entry name" value="P-loop_NTPase"/>
</dbReference>
<dbReference type="InterPro" id="IPR005654">
    <property type="entry name" value="ATPase_AFG1-like"/>
</dbReference>
<evidence type="ECO:0000313" key="4">
    <source>
        <dbReference type="Proteomes" id="UP000323671"/>
    </source>
</evidence>
<keyword evidence="1" id="KW-0547">Nucleotide-binding</keyword>
<keyword evidence="2" id="KW-0067">ATP-binding</keyword>
<dbReference type="PANTHER" id="PTHR12169">
    <property type="entry name" value="ATPASE N2B"/>
    <property type="match status" value="1"/>
</dbReference>
<dbReference type="NCBIfam" id="NF040713">
    <property type="entry name" value="ZapE"/>
    <property type="match status" value="1"/>
</dbReference>
<evidence type="ECO:0000313" key="3">
    <source>
        <dbReference type="EMBL" id="QEL64078.1"/>
    </source>
</evidence>
<dbReference type="EMBL" id="CP022579">
    <property type="protein sequence ID" value="QEL64078.1"/>
    <property type="molecule type" value="Genomic_DNA"/>
</dbReference>
<evidence type="ECO:0000256" key="1">
    <source>
        <dbReference type="ARBA" id="ARBA00022741"/>
    </source>
</evidence>
<gene>
    <name evidence="3" type="primary">zapE</name>
    <name evidence="3" type="ORF">OTERR_06020</name>
</gene>
<sequence length="428" mass="44156">MTSTSAPCRLVQVPAVSADAAYTTDAAAATAATPPHPSAGHPSPDPWRDCLAAALAARGCIPDAAQQRALTRLALLAAAVAGCVESAPGAAGPRGLFLWGGVGRGKTLLVDLLAASLPPGTVLRRHQHAFLADLHRAIAAAREGGADDAFAQAVDDLLAGARLLVLDEFHAHDIADALILGRALAAIHAAGAALVFTANHPPAELWPDTAFHQAQADRYQPVADFIARHCDLLEVDGGQDYRLQGAAAAPRWWVGATAAEGDTALADWLGLPFGGRAGDAAGAASKGVANPGGEKLILAGRPIPVRARAGAGEGGLWFDFAALCGSPRSPGDYLALALQAPRLAISDVPRFGPRDGDALRRFIWLIDAAYEAGVALAATATSPWDELLDGAPDLARLLGRDLRRCASRLAEMTRRSPRVPDRAGSRGA</sequence>
<dbReference type="SUPFAM" id="SSF52540">
    <property type="entry name" value="P-loop containing nucleoside triphosphate hydrolases"/>
    <property type="match status" value="1"/>
</dbReference>
<keyword evidence="3" id="KW-0132">Cell division</keyword>
<dbReference type="GO" id="GO:0005524">
    <property type="term" value="F:ATP binding"/>
    <property type="evidence" value="ECO:0007669"/>
    <property type="project" value="UniProtKB-KW"/>
</dbReference>
<dbReference type="Proteomes" id="UP000323671">
    <property type="component" value="Chromosome"/>
</dbReference>
<dbReference type="RefSeq" id="WP_149424818.1">
    <property type="nucleotide sequence ID" value="NZ_CP022579.1"/>
</dbReference>
<dbReference type="KEGG" id="otr:OTERR_06020"/>
<keyword evidence="4" id="KW-1185">Reference proteome</keyword>
<keyword evidence="3" id="KW-0131">Cell cycle</keyword>
<accession>A0A5C1E771</accession>